<accession>A0A510DW40</accession>
<dbReference type="OrthoDB" id="4668at2157"/>
<evidence type="ECO:0000313" key="5">
    <source>
        <dbReference type="EMBL" id="BBG26935.1"/>
    </source>
</evidence>
<dbReference type="GO" id="GO:0008757">
    <property type="term" value="F:S-adenosylmethionine-dependent methyltransferase activity"/>
    <property type="evidence" value="ECO:0007669"/>
    <property type="project" value="InterPro"/>
</dbReference>
<feature type="domain" description="Methyltransferase small" evidence="3">
    <location>
        <begin position="16"/>
        <end position="180"/>
    </location>
</feature>
<dbReference type="InterPro" id="IPR007848">
    <property type="entry name" value="Small_mtfrase_dom"/>
</dbReference>
<keyword evidence="6" id="KW-1185">Reference proteome</keyword>
<gene>
    <name evidence="4" type="ORF">IC006_1485</name>
    <name evidence="5" type="ORF">IC007_1462</name>
</gene>
<dbReference type="KEGG" id="step:IC006_1485"/>
<dbReference type="EMBL" id="AP018929">
    <property type="protein sequence ID" value="BBG24178.1"/>
    <property type="molecule type" value="Genomic_DNA"/>
</dbReference>
<organism evidence="4 6">
    <name type="scientific">Sulfuracidifex tepidarius</name>
    <dbReference type="NCBI Taxonomy" id="1294262"/>
    <lineage>
        <taxon>Archaea</taxon>
        <taxon>Thermoproteota</taxon>
        <taxon>Thermoprotei</taxon>
        <taxon>Sulfolobales</taxon>
        <taxon>Sulfolobaceae</taxon>
        <taxon>Sulfuracidifex</taxon>
    </lineage>
</organism>
<name>A0A510DW40_9CREN</name>
<dbReference type="PANTHER" id="PTHR47816:SF4">
    <property type="entry name" value="RIBOSOMAL RNA SMALL SUBUNIT METHYLTRANSFERASE C"/>
    <property type="match status" value="1"/>
</dbReference>
<evidence type="ECO:0000313" key="4">
    <source>
        <dbReference type="EMBL" id="BBG24178.1"/>
    </source>
</evidence>
<dbReference type="STRING" id="1294262.GCA_001316085_00563"/>
<dbReference type="AlphaFoldDB" id="A0A510DW40"/>
<reference evidence="4 6" key="2">
    <citation type="journal article" date="2020" name="Int. J. Syst. Evol. Microbiol.">
        <title>Sulfuracidifex tepidarius gen. nov., sp. nov. and transfer of Sulfolobus metallicus Huber and Stetter 1992 to the genus Sulfuracidifex as Sulfuracidifex metallicus comb. nov.</title>
        <authorList>
            <person name="Itoh T."/>
            <person name="Miura T."/>
            <person name="Sakai H.D."/>
            <person name="Kato S."/>
            <person name="Ohkuma M."/>
            <person name="Takashina T."/>
        </authorList>
    </citation>
    <scope>NUCLEOTIDE SEQUENCE [LARGE SCALE GENOMIC DNA]</scope>
    <source>
        <strain evidence="4 6">IC-006</strain>
        <strain evidence="5">IC-007</strain>
    </source>
</reference>
<reference evidence="7" key="1">
    <citation type="submission" date="2018-09" db="EMBL/GenBank/DDBJ databases">
        <title>Complete Genome Sequencing of Sulfolobus sp. JCM 16834.</title>
        <authorList>
            <person name="Kato S."/>
            <person name="Itoh T."/>
            <person name="Ohkuma M."/>
        </authorList>
    </citation>
    <scope>NUCLEOTIDE SEQUENCE [LARGE SCALE GENOMIC DNA]</scope>
    <source>
        <strain evidence="7">IC-007</strain>
    </source>
</reference>
<keyword evidence="2" id="KW-0808">Transferase</keyword>
<accession>A0A510E349</accession>
<evidence type="ECO:0000256" key="1">
    <source>
        <dbReference type="ARBA" id="ARBA00022603"/>
    </source>
</evidence>
<dbReference type="InterPro" id="IPR046977">
    <property type="entry name" value="RsmC/RlmG"/>
</dbReference>
<proteinExistence type="predicted"/>
<dbReference type="GeneID" id="41717800"/>
<dbReference type="PANTHER" id="PTHR47816">
    <property type="entry name" value="RIBOSOMAL RNA SMALL SUBUNIT METHYLTRANSFERASE C"/>
    <property type="match status" value="1"/>
</dbReference>
<evidence type="ECO:0000313" key="7">
    <source>
        <dbReference type="Proteomes" id="UP000325030"/>
    </source>
</evidence>
<dbReference type="Gene3D" id="3.40.50.150">
    <property type="entry name" value="Vaccinia Virus protein VP39"/>
    <property type="match status" value="1"/>
</dbReference>
<evidence type="ECO:0000259" key="3">
    <source>
        <dbReference type="Pfam" id="PF05175"/>
    </source>
</evidence>
<evidence type="ECO:0000313" key="6">
    <source>
        <dbReference type="Proteomes" id="UP000322983"/>
    </source>
</evidence>
<dbReference type="SUPFAM" id="SSF53335">
    <property type="entry name" value="S-adenosyl-L-methionine-dependent methyltransferases"/>
    <property type="match status" value="1"/>
</dbReference>
<dbReference type="InterPro" id="IPR029063">
    <property type="entry name" value="SAM-dependent_MTases_sf"/>
</dbReference>
<dbReference type="GO" id="GO:0032259">
    <property type="term" value="P:methylation"/>
    <property type="evidence" value="ECO:0007669"/>
    <property type="project" value="UniProtKB-KW"/>
</dbReference>
<protein>
    <submittedName>
        <fullName evidence="4">S-adenosylmethionine-dependent methyltransferase</fullName>
    </submittedName>
</protein>
<dbReference type="RefSeq" id="WP_054845129.1">
    <property type="nucleotide sequence ID" value="NZ_AP018929.1"/>
</dbReference>
<dbReference type="CDD" id="cd02440">
    <property type="entry name" value="AdoMet_MTases"/>
    <property type="match status" value="1"/>
</dbReference>
<keyword evidence="1 4" id="KW-0489">Methyltransferase</keyword>
<dbReference type="Pfam" id="PF05175">
    <property type="entry name" value="MTS"/>
    <property type="match status" value="1"/>
</dbReference>
<dbReference type="Proteomes" id="UP000325030">
    <property type="component" value="Chromosome"/>
</dbReference>
<dbReference type="EMBL" id="AP018930">
    <property type="protein sequence ID" value="BBG26935.1"/>
    <property type="molecule type" value="Genomic_DNA"/>
</dbReference>
<evidence type="ECO:0000256" key="2">
    <source>
        <dbReference type="ARBA" id="ARBA00022679"/>
    </source>
</evidence>
<sequence>MKAIEVVLDVINGIPLSFHSSAGVFSKRKVDTGTRSLLENLVIPKEGLVADVGCGYGPIGIYVALSNPSLRVVMMDVDPNAVKLAKKNVEINGVNDRVEVIKSDVLSATDLKFDAIFSNPPLSKGVDFLRKFAKCAHEKLKDEGHVQLVVYRGEENVKKEFSQFFGNITVVKRVKGYSIILIKKT</sequence>
<dbReference type="Proteomes" id="UP000322983">
    <property type="component" value="Chromosome"/>
</dbReference>